<feature type="compositionally biased region" description="Low complexity" evidence="5">
    <location>
        <begin position="1"/>
        <end position="41"/>
    </location>
</feature>
<dbReference type="CDD" id="cd17546">
    <property type="entry name" value="REC_hyHK_CKI1_RcsC-like"/>
    <property type="match status" value="2"/>
</dbReference>
<feature type="modified residue" description="4-aspartylphosphate" evidence="4">
    <location>
        <position position="927"/>
    </location>
</feature>
<dbReference type="CDD" id="cd00082">
    <property type="entry name" value="HisKA"/>
    <property type="match status" value="1"/>
</dbReference>
<protein>
    <submittedName>
        <fullName evidence="8">Uncharacterized protein</fullName>
    </submittedName>
</protein>
<feature type="domain" description="Response regulatory" evidence="7">
    <location>
        <begin position="878"/>
        <end position="1002"/>
    </location>
</feature>
<evidence type="ECO:0000256" key="3">
    <source>
        <dbReference type="ARBA" id="ARBA00022777"/>
    </source>
</evidence>
<dbReference type="PANTHER" id="PTHR43719:SF28">
    <property type="entry name" value="PEROXIDE STRESS-ACTIVATED HISTIDINE KINASE MAK1-RELATED"/>
    <property type="match status" value="1"/>
</dbReference>
<dbReference type="SUPFAM" id="SSF55874">
    <property type="entry name" value="ATPase domain of HSP90 chaperone/DNA topoisomerase II/histidine kinase"/>
    <property type="match status" value="1"/>
</dbReference>
<organism evidence="8">
    <name type="scientific">Leptocylindrus danicus</name>
    <dbReference type="NCBI Taxonomy" id="163516"/>
    <lineage>
        <taxon>Eukaryota</taxon>
        <taxon>Sar</taxon>
        <taxon>Stramenopiles</taxon>
        <taxon>Ochrophyta</taxon>
        <taxon>Bacillariophyta</taxon>
        <taxon>Coscinodiscophyceae</taxon>
        <taxon>Chaetocerotophycidae</taxon>
        <taxon>Leptocylindrales</taxon>
        <taxon>Leptocylindraceae</taxon>
        <taxon>Leptocylindrus</taxon>
    </lineage>
</organism>
<dbReference type="SUPFAM" id="SSF52172">
    <property type="entry name" value="CheY-like"/>
    <property type="match status" value="2"/>
</dbReference>
<dbReference type="AlphaFoldDB" id="A0A7S2PT86"/>
<evidence type="ECO:0000259" key="6">
    <source>
        <dbReference type="PROSITE" id="PS50109"/>
    </source>
</evidence>
<keyword evidence="2" id="KW-0808">Transferase</keyword>
<evidence type="ECO:0000256" key="5">
    <source>
        <dbReference type="SAM" id="MobiDB-lite"/>
    </source>
</evidence>
<dbReference type="Gene3D" id="3.30.565.10">
    <property type="entry name" value="Histidine kinase-like ATPase, C-terminal domain"/>
    <property type="match status" value="1"/>
</dbReference>
<evidence type="ECO:0000256" key="4">
    <source>
        <dbReference type="PROSITE-ProRule" id="PRU00169"/>
    </source>
</evidence>
<dbReference type="SMART" id="SM00448">
    <property type="entry name" value="REC"/>
    <property type="match status" value="2"/>
</dbReference>
<dbReference type="SMART" id="SM00387">
    <property type="entry name" value="HATPase_c"/>
    <property type="match status" value="1"/>
</dbReference>
<evidence type="ECO:0000256" key="2">
    <source>
        <dbReference type="ARBA" id="ARBA00022679"/>
    </source>
</evidence>
<gene>
    <name evidence="8" type="ORF">LDAN0321_LOCUS21528</name>
</gene>
<feature type="domain" description="Histidine kinase" evidence="6">
    <location>
        <begin position="280"/>
        <end position="500"/>
    </location>
</feature>
<dbReference type="InterPro" id="IPR050956">
    <property type="entry name" value="2C_system_His_kinase"/>
</dbReference>
<dbReference type="InterPro" id="IPR005467">
    <property type="entry name" value="His_kinase_dom"/>
</dbReference>
<feature type="region of interest" description="Disordered" evidence="5">
    <location>
        <begin position="1"/>
        <end position="52"/>
    </location>
</feature>
<feature type="modified residue" description="4-aspartylphosphate" evidence="4">
    <location>
        <position position="740"/>
    </location>
</feature>
<dbReference type="Pfam" id="PF00072">
    <property type="entry name" value="Response_reg"/>
    <property type="match status" value="2"/>
</dbReference>
<accession>A0A7S2PT86</accession>
<evidence type="ECO:0000259" key="7">
    <source>
        <dbReference type="PROSITE" id="PS50110"/>
    </source>
</evidence>
<dbReference type="InterPro" id="IPR036890">
    <property type="entry name" value="HATPase_C_sf"/>
</dbReference>
<evidence type="ECO:0000313" key="8">
    <source>
        <dbReference type="EMBL" id="CAD9615703.1"/>
    </source>
</evidence>
<dbReference type="InterPro" id="IPR036097">
    <property type="entry name" value="HisK_dim/P_sf"/>
</dbReference>
<dbReference type="PROSITE" id="PS50109">
    <property type="entry name" value="HIS_KIN"/>
    <property type="match status" value="1"/>
</dbReference>
<feature type="region of interest" description="Disordered" evidence="5">
    <location>
        <begin position="508"/>
        <end position="532"/>
    </location>
</feature>
<dbReference type="Gene3D" id="3.30.450.40">
    <property type="match status" value="1"/>
</dbReference>
<dbReference type="Pfam" id="PF01590">
    <property type="entry name" value="GAF"/>
    <property type="match status" value="1"/>
</dbReference>
<dbReference type="InterPro" id="IPR001789">
    <property type="entry name" value="Sig_transdc_resp-reg_receiver"/>
</dbReference>
<proteinExistence type="predicted"/>
<dbReference type="GO" id="GO:0000155">
    <property type="term" value="F:phosphorelay sensor kinase activity"/>
    <property type="evidence" value="ECO:0007669"/>
    <property type="project" value="InterPro"/>
</dbReference>
<name>A0A7S2PT86_9STRA</name>
<sequence>MSESNNSKSATATAAAVQSQSLPQPQSQSQSQSLPPSASASNGKTSAQPTLADLGIVPKSVNDSETEAQLRAALVQCTLTNAPCASASWQLHPSTLEAGSASQSVDEEMARLQVLKSYLVLDSERERRFERLTALVSRIFSVPIALVSLVDLGRQWFMSNRGLGDTRETPRNVAFCAHAILSTQDLLVVPDATLDPRFMNNPLVVNEPFIRFYAGAPLISPEGHKLGTLCIIDTKSRPDGLNLTEKQNLREMSAMVMDTMVNRRKERARQTSSKSVEIACTAHDLLTPLSGVQLSLSLLQDDTDLITQMDNHQKELLQTAGNCSDVMSRICHNTIESFRGDVMKKSIEKDKTSIDHGKEGYLIIANLVENLSKVMDPYPKRVPLTITVDGSTPSVVVADDLKIFRAALNFLTNACKHTDVGSVNMKILVKKTKSGMKELLFEVEDTGTGVDVELYSNLFVPFTEDNHEAKDKFGREHTEMTHSGLGLFSVASSISSIGGDYGFKPRPPNSVYAPSSNGHRDNSESVSSSETGHLNPVTGSIFWFSVPLVVPDNHDDIMKAYNRKVERLHSIESLPGSIQNVLGPPINTIHVNVSPAVNEEYNVSDSVEKRENKRTRFENTPDVANTVSTTSVDRFLIDKKSKVVSTVNMTDEEREKMYKKLTSKMLTPEPGCDSSAESASPGITKCQRTRHALVIDDSITIRKSIERALTKMGFAVTQACNGMEGLKQLQMSLFDVVLCDFLMPIMDGLDCVQQYRSWENRHRPWFRQVIIGISAHASKQDAERGADVGMDRFISKPLPLQTIKDLVVSPEVARASKALDEKYMDSVKECAEDEAPMLPPDLQIHAQKTQESSLKRKADDCGSLSSISAVDIPAGGLVCLIAEDSRSVARALVRAVESRGWRASVVDNGEAALRLLKMRNWDAVFLDDQMPMLSGTSCMSCFRQWETQNRVVKQNHMYLVSGNYISDQETSQGKTIFPAGFDGSLGKPINLKHLTNILEKASIKGKEQILTR</sequence>
<dbReference type="InterPro" id="IPR029016">
    <property type="entry name" value="GAF-like_dom_sf"/>
</dbReference>
<dbReference type="SUPFAM" id="SSF55781">
    <property type="entry name" value="GAF domain-like"/>
    <property type="match status" value="1"/>
</dbReference>
<dbReference type="PANTHER" id="PTHR43719">
    <property type="entry name" value="TWO-COMPONENT HISTIDINE KINASE"/>
    <property type="match status" value="1"/>
</dbReference>
<keyword evidence="1 4" id="KW-0597">Phosphoprotein</keyword>
<dbReference type="Pfam" id="PF00512">
    <property type="entry name" value="HisKA"/>
    <property type="match status" value="1"/>
</dbReference>
<reference evidence="8" key="1">
    <citation type="submission" date="2021-01" db="EMBL/GenBank/DDBJ databases">
        <authorList>
            <person name="Corre E."/>
            <person name="Pelletier E."/>
            <person name="Niang G."/>
            <person name="Scheremetjew M."/>
            <person name="Finn R."/>
            <person name="Kale V."/>
            <person name="Holt S."/>
            <person name="Cochrane G."/>
            <person name="Meng A."/>
            <person name="Brown T."/>
            <person name="Cohen L."/>
        </authorList>
    </citation>
    <scope>NUCLEOTIDE SEQUENCE</scope>
    <source>
        <strain evidence="8">B650</strain>
    </source>
</reference>
<evidence type="ECO:0000256" key="1">
    <source>
        <dbReference type="ARBA" id="ARBA00022553"/>
    </source>
</evidence>
<dbReference type="PROSITE" id="PS50110">
    <property type="entry name" value="RESPONSE_REGULATORY"/>
    <property type="match status" value="2"/>
</dbReference>
<dbReference type="Gene3D" id="3.40.50.2300">
    <property type="match status" value="2"/>
</dbReference>
<dbReference type="Pfam" id="PF02518">
    <property type="entry name" value="HATPase_c"/>
    <property type="match status" value="1"/>
</dbReference>
<dbReference type="InterPro" id="IPR011006">
    <property type="entry name" value="CheY-like_superfamily"/>
</dbReference>
<dbReference type="SUPFAM" id="SSF47384">
    <property type="entry name" value="Homodimeric domain of signal transducing histidine kinase"/>
    <property type="match status" value="1"/>
</dbReference>
<dbReference type="EMBL" id="HBGY01034241">
    <property type="protein sequence ID" value="CAD9615703.1"/>
    <property type="molecule type" value="Transcribed_RNA"/>
</dbReference>
<keyword evidence="3" id="KW-0418">Kinase</keyword>
<dbReference type="InterPro" id="IPR003594">
    <property type="entry name" value="HATPase_dom"/>
</dbReference>
<dbReference type="InterPro" id="IPR003661">
    <property type="entry name" value="HisK_dim/P_dom"/>
</dbReference>
<dbReference type="InterPro" id="IPR003018">
    <property type="entry name" value="GAF"/>
</dbReference>
<feature type="domain" description="Response regulatory" evidence="7">
    <location>
        <begin position="691"/>
        <end position="811"/>
    </location>
</feature>